<evidence type="ECO:0000259" key="2">
    <source>
        <dbReference type="PROSITE" id="PS50404"/>
    </source>
</evidence>
<proteinExistence type="predicted"/>
<evidence type="ECO:0000313" key="4">
    <source>
        <dbReference type="EMBL" id="CAE2337723.1"/>
    </source>
</evidence>
<dbReference type="InterPro" id="IPR004045">
    <property type="entry name" value="Glutathione_S-Trfase_N"/>
</dbReference>
<name>A0A7S4PK33_GUITH</name>
<dbReference type="GO" id="GO:0004364">
    <property type="term" value="F:glutathione transferase activity"/>
    <property type="evidence" value="ECO:0007669"/>
    <property type="project" value="TreeGrafter"/>
</dbReference>
<accession>A0A7S4PK33</accession>
<evidence type="ECO:0008006" key="5">
    <source>
        <dbReference type="Google" id="ProtNLM"/>
    </source>
</evidence>
<dbReference type="PROSITE" id="PS50404">
    <property type="entry name" value="GST_NTER"/>
    <property type="match status" value="1"/>
</dbReference>
<dbReference type="InterPro" id="IPR010987">
    <property type="entry name" value="Glutathione-S-Trfase_C-like"/>
</dbReference>
<dbReference type="GO" id="GO:0006749">
    <property type="term" value="P:glutathione metabolic process"/>
    <property type="evidence" value="ECO:0007669"/>
    <property type="project" value="TreeGrafter"/>
</dbReference>
<dbReference type="CDD" id="cd03192">
    <property type="entry name" value="GST_C_Sigma_like"/>
    <property type="match status" value="1"/>
</dbReference>
<feature type="domain" description="GST C-terminal" evidence="3">
    <location>
        <begin position="133"/>
        <end position="273"/>
    </location>
</feature>
<dbReference type="SFLD" id="SFLDG01205">
    <property type="entry name" value="AMPS.1"/>
    <property type="match status" value="1"/>
</dbReference>
<reference evidence="4" key="1">
    <citation type="submission" date="2021-01" db="EMBL/GenBank/DDBJ databases">
        <authorList>
            <person name="Corre E."/>
            <person name="Pelletier E."/>
            <person name="Niang G."/>
            <person name="Scheremetjew M."/>
            <person name="Finn R."/>
            <person name="Kale V."/>
            <person name="Holt S."/>
            <person name="Cochrane G."/>
            <person name="Meng A."/>
            <person name="Brown T."/>
            <person name="Cohen L."/>
        </authorList>
    </citation>
    <scope>NUCLEOTIDE SEQUENCE</scope>
    <source>
        <strain evidence="4">CCMP 2712</strain>
    </source>
</reference>
<feature type="signal peptide" evidence="1">
    <location>
        <begin position="1"/>
        <end position="27"/>
    </location>
</feature>
<organism evidence="4">
    <name type="scientific">Guillardia theta</name>
    <name type="common">Cryptophyte</name>
    <name type="synonym">Cryptomonas phi</name>
    <dbReference type="NCBI Taxonomy" id="55529"/>
    <lineage>
        <taxon>Eukaryota</taxon>
        <taxon>Cryptophyceae</taxon>
        <taxon>Pyrenomonadales</taxon>
        <taxon>Geminigeraceae</taxon>
        <taxon>Guillardia</taxon>
    </lineage>
</organism>
<dbReference type="InterPro" id="IPR036282">
    <property type="entry name" value="Glutathione-S-Trfase_C_sf"/>
</dbReference>
<dbReference type="InterPro" id="IPR040079">
    <property type="entry name" value="Glutathione_S-Trfase"/>
</dbReference>
<gene>
    <name evidence="4" type="ORF">GTHE00462_LOCUS37218</name>
</gene>
<dbReference type="PROSITE" id="PS50405">
    <property type="entry name" value="GST_CTER"/>
    <property type="match status" value="1"/>
</dbReference>
<dbReference type="InterPro" id="IPR004046">
    <property type="entry name" value="GST_C"/>
</dbReference>
<dbReference type="InterPro" id="IPR050213">
    <property type="entry name" value="GST_superfamily"/>
</dbReference>
<dbReference type="Gene3D" id="1.20.1050.10">
    <property type="match status" value="1"/>
</dbReference>
<dbReference type="Gene3D" id="3.40.30.10">
    <property type="entry name" value="Glutaredoxin"/>
    <property type="match status" value="1"/>
</dbReference>
<dbReference type="PANTHER" id="PTHR11571">
    <property type="entry name" value="GLUTATHIONE S-TRANSFERASE"/>
    <property type="match status" value="1"/>
</dbReference>
<feature type="chain" id="PRO_5030907068" description="Glutathione S-transferase" evidence="1">
    <location>
        <begin position="28"/>
        <end position="273"/>
    </location>
</feature>
<dbReference type="SUPFAM" id="SSF47616">
    <property type="entry name" value="GST C-terminal domain-like"/>
    <property type="match status" value="1"/>
</dbReference>
<dbReference type="FunFam" id="3.40.30.10:FF:000608">
    <property type="entry name" value="Glutathione S-Transferase"/>
    <property type="match status" value="1"/>
</dbReference>
<dbReference type="PANTHER" id="PTHR11571:SF150">
    <property type="entry name" value="GLUTATHIONE S-TRANSFERASE"/>
    <property type="match status" value="1"/>
</dbReference>
<keyword evidence="1" id="KW-0732">Signal</keyword>
<dbReference type="Pfam" id="PF14497">
    <property type="entry name" value="GST_C_3"/>
    <property type="match status" value="1"/>
</dbReference>
<sequence>MLSLGWRVATVTLMAVAAQAFVPSVAAMNPTGMSAASPAMRASPQGSNIAPPSKLKLTYFDIEGVAEKVRLALKVGDIPFEDERVDFASWQSLKPKTPYGQLPLLTVEENAPVTQSAGMLRYVGHLTGLYREDCMKALKVDEVCGLQEDFAKALAPSIYIDMRPHLYGYDENLPTEQRKEIQNKLRSSLMKEGGDVRRFLGYFEDILKDNGSGFFVGDSVTIADCAMLPQLRQLKSGRLAGIPVTIVDEYPHLTNFCNKMMSLPAISQHYGSK</sequence>
<feature type="domain" description="GST N-terminal" evidence="2">
    <location>
        <begin position="53"/>
        <end position="131"/>
    </location>
</feature>
<dbReference type="SUPFAM" id="SSF52833">
    <property type="entry name" value="Thioredoxin-like"/>
    <property type="match status" value="1"/>
</dbReference>
<dbReference type="InterPro" id="IPR036249">
    <property type="entry name" value="Thioredoxin-like_sf"/>
</dbReference>
<dbReference type="EMBL" id="HBKN01047688">
    <property type="protein sequence ID" value="CAE2337723.1"/>
    <property type="molecule type" value="Transcribed_RNA"/>
</dbReference>
<protein>
    <recommendedName>
        <fullName evidence="5">Glutathione S-transferase</fullName>
    </recommendedName>
</protein>
<dbReference type="SFLD" id="SFLDS00019">
    <property type="entry name" value="Glutathione_Transferase_(cytos"/>
    <property type="match status" value="1"/>
</dbReference>
<dbReference type="SFLD" id="SFLDG00363">
    <property type="entry name" value="AMPS_(cytGST):_Alpha-__Mu-__Pi"/>
    <property type="match status" value="1"/>
</dbReference>
<dbReference type="CDD" id="cd03039">
    <property type="entry name" value="GST_N_Sigma_like"/>
    <property type="match status" value="1"/>
</dbReference>
<evidence type="ECO:0000259" key="3">
    <source>
        <dbReference type="PROSITE" id="PS50405"/>
    </source>
</evidence>
<dbReference type="AlphaFoldDB" id="A0A7S4PK33"/>
<evidence type="ECO:0000256" key="1">
    <source>
        <dbReference type="SAM" id="SignalP"/>
    </source>
</evidence>
<dbReference type="Pfam" id="PF02798">
    <property type="entry name" value="GST_N"/>
    <property type="match status" value="1"/>
</dbReference>